<dbReference type="AlphaFoldDB" id="A0A1I1VSE4"/>
<dbReference type="SUPFAM" id="SSF50475">
    <property type="entry name" value="FMN-binding split barrel"/>
    <property type="match status" value="1"/>
</dbReference>
<sequence length="256" mass="28258">MPETARTPAKPDAAERARTIAKRGGRAAVQPSGNDAERVQPLLHHVHRDGTATVLLSDGHPLVAAVWQAPRGEFGAVLEVADSAPVRLREPVRGLIWLTGWLRVPDSGERHERVLQIAEERPDPRLLDVGHGVTALRLEAVSLVLADSEETSSIDSAEFAASSPDPFCLYEDGWLRHLELSHRDVVGLLTRYLPERLRGGHVRPLGLDRYGVRLRVESADGDHDVRLGFSRAVEDSEQLGAELRRLMGCPFLAERR</sequence>
<gene>
    <name evidence="2" type="ORF">SAMN04487819_104159</name>
</gene>
<keyword evidence="3" id="KW-1185">Reference proteome</keyword>
<reference evidence="3" key="1">
    <citation type="submission" date="2016-10" db="EMBL/GenBank/DDBJ databases">
        <authorList>
            <person name="Varghese N."/>
            <person name="Submissions S."/>
        </authorList>
    </citation>
    <scope>NUCLEOTIDE SEQUENCE [LARGE SCALE GENOMIC DNA]</scope>
    <source>
        <strain evidence="3">DSM 45004</strain>
    </source>
</reference>
<name>A0A1I1VSE4_9ACTN</name>
<dbReference type="Pfam" id="PF10615">
    <property type="entry name" value="DUF2470"/>
    <property type="match status" value="1"/>
</dbReference>
<dbReference type="InterPro" id="IPR037119">
    <property type="entry name" value="Haem_oxidase_HugZ-like_sf"/>
</dbReference>
<proteinExistence type="predicted"/>
<dbReference type="Proteomes" id="UP000198716">
    <property type="component" value="Unassembled WGS sequence"/>
</dbReference>
<dbReference type="InterPro" id="IPR019595">
    <property type="entry name" value="DUF2470"/>
</dbReference>
<protein>
    <recommendedName>
        <fullName evidence="1">DUF2470 domain-containing protein</fullName>
    </recommendedName>
</protein>
<evidence type="ECO:0000313" key="3">
    <source>
        <dbReference type="Proteomes" id="UP000198716"/>
    </source>
</evidence>
<accession>A0A1I1VSE4</accession>
<dbReference type="Gene3D" id="3.20.180.10">
    <property type="entry name" value="PNP-oxidase-like"/>
    <property type="match status" value="1"/>
</dbReference>
<dbReference type="EMBL" id="FOMZ01000004">
    <property type="protein sequence ID" value="SFD86002.1"/>
    <property type="molecule type" value="Genomic_DNA"/>
</dbReference>
<feature type="domain" description="DUF2470" evidence="1">
    <location>
        <begin position="172"/>
        <end position="243"/>
    </location>
</feature>
<evidence type="ECO:0000259" key="1">
    <source>
        <dbReference type="Pfam" id="PF10615"/>
    </source>
</evidence>
<evidence type="ECO:0000313" key="2">
    <source>
        <dbReference type="EMBL" id="SFD86002.1"/>
    </source>
</evidence>
<organism evidence="2 3">
    <name type="scientific">Actinopolyspora alba</name>
    <dbReference type="NCBI Taxonomy" id="673379"/>
    <lineage>
        <taxon>Bacteria</taxon>
        <taxon>Bacillati</taxon>
        <taxon>Actinomycetota</taxon>
        <taxon>Actinomycetes</taxon>
        <taxon>Actinopolysporales</taxon>
        <taxon>Actinopolysporaceae</taxon>
        <taxon>Actinopolyspora</taxon>
        <taxon>Actinopolyspora alba group</taxon>
    </lineage>
</organism>
<dbReference type="RefSeq" id="WP_092925351.1">
    <property type="nucleotide sequence ID" value="NZ_FOMZ01000004.1"/>
</dbReference>